<evidence type="ECO:0000256" key="1">
    <source>
        <dbReference type="ARBA" id="ARBA00007074"/>
    </source>
</evidence>
<evidence type="ECO:0000256" key="6">
    <source>
        <dbReference type="SAM" id="SignalP"/>
    </source>
</evidence>
<feature type="compositionally biased region" description="Low complexity" evidence="5">
    <location>
        <begin position="207"/>
        <end position="219"/>
    </location>
</feature>
<keyword evidence="9" id="KW-1185">Reference proteome</keyword>
<dbReference type="Gene3D" id="3.90.1720.10">
    <property type="entry name" value="endopeptidase domain like (from Nostoc punctiforme)"/>
    <property type="match status" value="1"/>
</dbReference>
<organism evidence="8 9">
    <name type="scientific">Brevibacillus borstelensis AK1</name>
    <dbReference type="NCBI Taxonomy" id="1300222"/>
    <lineage>
        <taxon>Bacteria</taxon>
        <taxon>Bacillati</taxon>
        <taxon>Bacillota</taxon>
        <taxon>Bacilli</taxon>
        <taxon>Bacillales</taxon>
        <taxon>Paenibacillaceae</taxon>
        <taxon>Brevibacillus</taxon>
    </lineage>
</organism>
<protein>
    <recommendedName>
        <fullName evidence="7">NlpC/P60 domain-containing protein</fullName>
    </recommendedName>
</protein>
<dbReference type="SUPFAM" id="SSF54001">
    <property type="entry name" value="Cysteine proteinases"/>
    <property type="match status" value="1"/>
</dbReference>
<dbReference type="InterPro" id="IPR038765">
    <property type="entry name" value="Papain-like_cys_pep_sf"/>
</dbReference>
<feature type="compositionally biased region" description="Low complexity" evidence="5">
    <location>
        <begin position="169"/>
        <end position="198"/>
    </location>
</feature>
<dbReference type="EMBL" id="APBN01000015">
    <property type="protein sequence ID" value="EMT50455.1"/>
    <property type="molecule type" value="Genomic_DNA"/>
</dbReference>
<reference evidence="8 9" key="1">
    <citation type="submission" date="2013-03" db="EMBL/GenBank/DDBJ databases">
        <title>Assembly of a new bacterial strain Brevibacillus borstelensis AK1.</title>
        <authorList>
            <person name="Rajan I."/>
            <person name="PoliReddy D."/>
            <person name="Sugumar T."/>
            <person name="Rathinam K."/>
            <person name="Alqarawi S."/>
            <person name="Khalil A.B."/>
            <person name="Sivakumar N."/>
        </authorList>
    </citation>
    <scope>NUCLEOTIDE SEQUENCE [LARGE SCALE GENOMIC DNA]</scope>
    <source>
        <strain evidence="8 9">AK1</strain>
    </source>
</reference>
<name>M8E4R0_9BACL</name>
<dbReference type="Pfam" id="PF00877">
    <property type="entry name" value="NLPC_P60"/>
    <property type="match status" value="1"/>
</dbReference>
<evidence type="ECO:0000256" key="5">
    <source>
        <dbReference type="SAM" id="MobiDB-lite"/>
    </source>
</evidence>
<feature type="signal peptide" evidence="6">
    <location>
        <begin position="1"/>
        <end position="23"/>
    </location>
</feature>
<dbReference type="InterPro" id="IPR000064">
    <property type="entry name" value="NLP_P60_dom"/>
</dbReference>
<accession>M8E4R0</accession>
<feature type="domain" description="NlpC/P60" evidence="7">
    <location>
        <begin position="23"/>
        <end position="145"/>
    </location>
</feature>
<dbReference type="AlphaFoldDB" id="M8E4R0"/>
<dbReference type="Proteomes" id="UP000012081">
    <property type="component" value="Unassembled WGS sequence"/>
</dbReference>
<evidence type="ECO:0000259" key="7">
    <source>
        <dbReference type="PROSITE" id="PS51935"/>
    </source>
</evidence>
<keyword evidence="3" id="KW-0378">Hydrolase</keyword>
<evidence type="ECO:0000313" key="8">
    <source>
        <dbReference type="EMBL" id="EMT50455.1"/>
    </source>
</evidence>
<keyword evidence="2" id="KW-0645">Protease</keyword>
<evidence type="ECO:0000256" key="3">
    <source>
        <dbReference type="ARBA" id="ARBA00022801"/>
    </source>
</evidence>
<dbReference type="PANTHER" id="PTHR47053:SF1">
    <property type="entry name" value="MUREIN DD-ENDOPEPTIDASE MEPH-RELATED"/>
    <property type="match status" value="1"/>
</dbReference>
<evidence type="ECO:0000256" key="4">
    <source>
        <dbReference type="ARBA" id="ARBA00022807"/>
    </source>
</evidence>
<comment type="caution">
    <text evidence="8">The sequence shown here is derived from an EMBL/GenBank/DDBJ whole genome shotgun (WGS) entry which is preliminary data.</text>
</comment>
<gene>
    <name evidence="8" type="ORF">I532_22230</name>
</gene>
<dbReference type="GO" id="GO:0006508">
    <property type="term" value="P:proteolysis"/>
    <property type="evidence" value="ECO:0007669"/>
    <property type="project" value="UniProtKB-KW"/>
</dbReference>
<dbReference type="PANTHER" id="PTHR47053">
    <property type="entry name" value="MUREIN DD-ENDOPEPTIDASE MEPH-RELATED"/>
    <property type="match status" value="1"/>
</dbReference>
<feature type="compositionally biased region" description="Low complexity" evidence="5">
    <location>
        <begin position="151"/>
        <end position="162"/>
    </location>
</feature>
<proteinExistence type="inferred from homology"/>
<evidence type="ECO:0000313" key="9">
    <source>
        <dbReference type="Proteomes" id="UP000012081"/>
    </source>
</evidence>
<dbReference type="PATRIC" id="fig|1300222.3.peg.4670"/>
<feature type="chain" id="PRO_5004095433" description="NlpC/P60 domain-containing protein" evidence="6">
    <location>
        <begin position="24"/>
        <end position="219"/>
    </location>
</feature>
<sequence>MRKTVVSLLIAGLLAMGTGAAHAQEGTPLMTVVNDLYGVPYKSSGTTKKGFDCSGFTRYVFDALGVDLPHNSSSQYQVGQPVSRKDLQPGDLVFFKTNGRSISHVGIYIGNDTFVHSESGRGVVNTKLSDPYYWSKRYVGAKRIAAPALQAKATDTPPAKKAVQAASLPEAQPEQQAKAPEAAQPEQQPGQQAAAAAETPVETHTVPQPEQQPEAQPSK</sequence>
<keyword evidence="4" id="KW-0788">Thiol protease</keyword>
<dbReference type="STRING" id="1300222.I532_22230"/>
<dbReference type="GO" id="GO:0008234">
    <property type="term" value="F:cysteine-type peptidase activity"/>
    <property type="evidence" value="ECO:0007669"/>
    <property type="project" value="UniProtKB-KW"/>
</dbReference>
<feature type="region of interest" description="Disordered" evidence="5">
    <location>
        <begin position="150"/>
        <end position="219"/>
    </location>
</feature>
<comment type="similarity">
    <text evidence="1">Belongs to the peptidase C40 family.</text>
</comment>
<evidence type="ECO:0000256" key="2">
    <source>
        <dbReference type="ARBA" id="ARBA00022670"/>
    </source>
</evidence>
<dbReference type="OrthoDB" id="9813118at2"/>
<keyword evidence="6" id="KW-0732">Signal</keyword>
<dbReference type="InterPro" id="IPR051202">
    <property type="entry name" value="Peptidase_C40"/>
</dbReference>
<dbReference type="PROSITE" id="PS51935">
    <property type="entry name" value="NLPC_P60"/>
    <property type="match status" value="1"/>
</dbReference>